<evidence type="ECO:0000313" key="3">
    <source>
        <dbReference type="Proteomes" id="UP000275408"/>
    </source>
</evidence>
<evidence type="ECO:0000259" key="1">
    <source>
        <dbReference type="Pfam" id="PF22217"/>
    </source>
</evidence>
<dbReference type="Proteomes" id="UP000275408">
    <property type="component" value="Unassembled WGS sequence"/>
</dbReference>
<feature type="non-terminal residue" evidence="2">
    <location>
        <position position="1"/>
    </location>
</feature>
<feature type="domain" description="Acyl-CoA dehydrogenase 11-like C-terminal" evidence="1">
    <location>
        <begin position="36"/>
        <end position="121"/>
    </location>
</feature>
<dbReference type="AlphaFoldDB" id="A0A3M6TN92"/>
<dbReference type="InterPro" id="IPR036250">
    <property type="entry name" value="AcylCo_DH-like_C"/>
</dbReference>
<dbReference type="InterPro" id="IPR053998">
    <property type="entry name" value="ACDH-11_C"/>
</dbReference>
<dbReference type="SUPFAM" id="SSF47203">
    <property type="entry name" value="Acyl-CoA dehydrogenase C-terminal domain-like"/>
    <property type="match status" value="1"/>
</dbReference>
<dbReference type="PANTHER" id="PTHR42707">
    <property type="entry name" value="ACYL-COA DEHYDROGENASE"/>
    <property type="match status" value="1"/>
</dbReference>
<reference evidence="2 3" key="1">
    <citation type="journal article" date="2018" name="Sci. Rep.">
        <title>Comparative analysis of the Pocillopora damicornis genome highlights role of immune system in coral evolution.</title>
        <authorList>
            <person name="Cunning R."/>
            <person name="Bay R.A."/>
            <person name="Gillette P."/>
            <person name="Baker A.C."/>
            <person name="Traylor-Knowles N."/>
        </authorList>
    </citation>
    <scope>NUCLEOTIDE SEQUENCE [LARGE SCALE GENOMIC DNA]</scope>
    <source>
        <strain evidence="2">RSMAS</strain>
        <tissue evidence="2">Whole animal</tissue>
    </source>
</reference>
<evidence type="ECO:0000313" key="2">
    <source>
        <dbReference type="EMBL" id="RMX42852.1"/>
    </source>
</evidence>
<gene>
    <name evidence="2" type="ORF">pdam_00005097</name>
</gene>
<comment type="caution">
    <text evidence="2">The sequence shown here is derived from an EMBL/GenBank/DDBJ whole genome shotgun (WGS) entry which is preliminary data.</text>
</comment>
<accession>A0A3M6TN92</accession>
<dbReference type="InterPro" id="IPR052904">
    <property type="entry name" value="Acyl-CoA_dehydrogenase-like"/>
</dbReference>
<dbReference type="OrthoDB" id="5811916at2759"/>
<proteinExistence type="predicted"/>
<sequence length="121" mass="13424">TLKSFLGYLVLPIWEGTTNVLSLDVLRSISKSQGLVLKAFHADVSNKLSRACAFRPALKVIKEKVQSSMNTLLSPKNYELLSDSLPARDVAFSLARIYMASLLIEHASWEEAEEQDVEAAK</sequence>
<protein>
    <recommendedName>
        <fullName evidence="1">Acyl-CoA dehydrogenase 11-like C-terminal domain-containing protein</fullName>
    </recommendedName>
</protein>
<keyword evidence="3" id="KW-1185">Reference proteome</keyword>
<name>A0A3M6TN92_POCDA</name>
<feature type="non-terminal residue" evidence="2">
    <location>
        <position position="121"/>
    </location>
</feature>
<organism evidence="2 3">
    <name type="scientific">Pocillopora damicornis</name>
    <name type="common">Cauliflower coral</name>
    <name type="synonym">Millepora damicornis</name>
    <dbReference type="NCBI Taxonomy" id="46731"/>
    <lineage>
        <taxon>Eukaryota</taxon>
        <taxon>Metazoa</taxon>
        <taxon>Cnidaria</taxon>
        <taxon>Anthozoa</taxon>
        <taxon>Hexacorallia</taxon>
        <taxon>Scleractinia</taxon>
        <taxon>Astrocoeniina</taxon>
        <taxon>Pocilloporidae</taxon>
        <taxon>Pocillopora</taxon>
    </lineage>
</organism>
<dbReference type="GO" id="GO:0003995">
    <property type="term" value="F:acyl-CoA dehydrogenase activity"/>
    <property type="evidence" value="ECO:0007669"/>
    <property type="project" value="TreeGrafter"/>
</dbReference>
<dbReference type="STRING" id="46731.A0A3M6TN92"/>
<dbReference type="EMBL" id="RCHS01003253">
    <property type="protein sequence ID" value="RMX42852.1"/>
    <property type="molecule type" value="Genomic_DNA"/>
</dbReference>
<dbReference type="PANTHER" id="PTHR42707:SF2">
    <property type="entry name" value="ACD11 DEHYDROGENASE"/>
    <property type="match status" value="1"/>
</dbReference>
<dbReference type="Pfam" id="PF22217">
    <property type="entry name" value="ACDH-11_C"/>
    <property type="match status" value="1"/>
</dbReference>